<dbReference type="AlphaFoldDB" id="A0A815JMN0"/>
<dbReference type="Proteomes" id="UP000663889">
    <property type="component" value="Unassembled WGS sequence"/>
</dbReference>
<proteinExistence type="predicted"/>
<organism evidence="1 2">
    <name type="scientific">Rotaria sordida</name>
    <dbReference type="NCBI Taxonomy" id="392033"/>
    <lineage>
        <taxon>Eukaryota</taxon>
        <taxon>Metazoa</taxon>
        <taxon>Spiralia</taxon>
        <taxon>Gnathifera</taxon>
        <taxon>Rotifera</taxon>
        <taxon>Eurotatoria</taxon>
        <taxon>Bdelloidea</taxon>
        <taxon>Philodinida</taxon>
        <taxon>Philodinidae</taxon>
        <taxon>Rotaria</taxon>
    </lineage>
</organism>
<evidence type="ECO:0000313" key="1">
    <source>
        <dbReference type="EMBL" id="CAF1383342.1"/>
    </source>
</evidence>
<accession>A0A815JMN0</accession>
<comment type="caution">
    <text evidence="1">The sequence shown here is derived from an EMBL/GenBank/DDBJ whole genome shotgun (WGS) entry which is preliminary data.</text>
</comment>
<gene>
    <name evidence="1" type="ORF">SEV965_LOCUS30530</name>
</gene>
<reference evidence="1" key="1">
    <citation type="submission" date="2021-02" db="EMBL/GenBank/DDBJ databases">
        <authorList>
            <person name="Nowell W R."/>
        </authorList>
    </citation>
    <scope>NUCLEOTIDE SEQUENCE</scope>
</reference>
<sequence length="166" mass="19793">MKYPRLLTEKDIGEILLQLSSNLFSTNSLHEQLRLLNVFSLFLNDILLNSLDNDYLHSILRDSTYILLRYIEKNCQKTYLKIYQQELNDKILNIICKLLHQLCIKGLDFDSLIYLHHIPDIVSTLINYDQYLTKERIQKILIHIYQVIKHNNDSIYIFMSYAIDKL</sequence>
<protein>
    <submittedName>
        <fullName evidence="1">Uncharacterized protein</fullName>
    </submittedName>
</protein>
<evidence type="ECO:0000313" key="2">
    <source>
        <dbReference type="Proteomes" id="UP000663889"/>
    </source>
</evidence>
<dbReference type="EMBL" id="CAJNOU010003303">
    <property type="protein sequence ID" value="CAF1383342.1"/>
    <property type="molecule type" value="Genomic_DNA"/>
</dbReference>
<name>A0A815JMN0_9BILA</name>